<dbReference type="PANTHER" id="PTHR36529:SF1">
    <property type="entry name" value="GLYCOSYLTRANSFERASE"/>
    <property type="match status" value="1"/>
</dbReference>
<gene>
    <name evidence="1" type="ORF">SAMN05878437_1281</name>
</gene>
<proteinExistence type="predicted"/>
<dbReference type="AlphaFoldDB" id="A0A1M7G4Y6"/>
<dbReference type="PANTHER" id="PTHR36529">
    <property type="entry name" value="SLL1095 PROTEIN"/>
    <property type="match status" value="1"/>
</dbReference>
<evidence type="ECO:0000313" key="2">
    <source>
        <dbReference type="Proteomes" id="UP000190911"/>
    </source>
</evidence>
<dbReference type="Proteomes" id="UP000190911">
    <property type="component" value="Chromosome I"/>
</dbReference>
<dbReference type="Pfam" id="PF09837">
    <property type="entry name" value="DUF2064"/>
    <property type="match status" value="1"/>
</dbReference>
<accession>A0A1M7G4Y6</accession>
<organism evidence="1 2">
    <name type="scientific">Vreelandella subglaciescola</name>
    <dbReference type="NCBI Taxonomy" id="29571"/>
    <lineage>
        <taxon>Bacteria</taxon>
        <taxon>Pseudomonadati</taxon>
        <taxon>Pseudomonadota</taxon>
        <taxon>Gammaproteobacteria</taxon>
        <taxon>Oceanospirillales</taxon>
        <taxon>Halomonadaceae</taxon>
        <taxon>Vreelandella</taxon>
    </lineage>
</organism>
<dbReference type="STRING" id="29571.SAMN05878437_1281"/>
<dbReference type="InterPro" id="IPR018641">
    <property type="entry name" value="Trfase_1_rSAM/seldom-assoc"/>
</dbReference>
<dbReference type="RefSeq" id="WP_079552225.1">
    <property type="nucleotide sequence ID" value="NZ_LT670847.1"/>
</dbReference>
<name>A0A1M7G4Y6_9GAMM</name>
<dbReference type="OrthoDB" id="9798250at2"/>
<dbReference type="InterPro" id="IPR029044">
    <property type="entry name" value="Nucleotide-diphossugar_trans"/>
</dbReference>
<sequence>MPADNAFVADAPVQLHLLAKAPLAGRAKTRLMPRLGAQGAASAHVELVTQCVANACRAMPAARVTLWTALDHDHPLFATLQARCGIKLAPQPEGNLGTRIHHALASREGPAMIMGSDCPSITPDLIQTCAARLATHPVVILPAEDGGYGLIGIHSITPADTQALFADIAWGSGAVLAQTRERLAALGLNAAFPATVWDVDRPEDWQRYRRLFPSPSFSSSTRSRP</sequence>
<reference evidence="1 2" key="1">
    <citation type="submission" date="2016-11" db="EMBL/GenBank/DDBJ databases">
        <authorList>
            <person name="Jaros S."/>
            <person name="Januszkiewicz K."/>
            <person name="Wedrychowicz H."/>
        </authorList>
    </citation>
    <scope>NUCLEOTIDE SEQUENCE [LARGE SCALE GENOMIC DNA]</scope>
    <source>
        <strain evidence="1 2">ACAM 12</strain>
    </source>
</reference>
<dbReference type="InParanoid" id="A0A1M7G4Y6"/>
<evidence type="ECO:0008006" key="3">
    <source>
        <dbReference type="Google" id="ProtNLM"/>
    </source>
</evidence>
<dbReference type="Gene3D" id="3.90.550.10">
    <property type="entry name" value="Spore Coat Polysaccharide Biosynthesis Protein SpsA, Chain A"/>
    <property type="match status" value="1"/>
</dbReference>
<dbReference type="SUPFAM" id="SSF53448">
    <property type="entry name" value="Nucleotide-diphospho-sugar transferases"/>
    <property type="match status" value="1"/>
</dbReference>
<evidence type="ECO:0000313" key="1">
    <source>
        <dbReference type="EMBL" id="SHM11343.1"/>
    </source>
</evidence>
<keyword evidence="2" id="KW-1185">Reference proteome</keyword>
<dbReference type="NCBIfam" id="TIGR04282">
    <property type="entry name" value="glyco_like_cofC"/>
    <property type="match status" value="1"/>
</dbReference>
<dbReference type="EMBL" id="LT670847">
    <property type="protein sequence ID" value="SHM11343.1"/>
    <property type="molecule type" value="Genomic_DNA"/>
</dbReference>
<protein>
    <recommendedName>
        <fullName evidence="3">Glycosyltransferase</fullName>
    </recommendedName>
</protein>